<dbReference type="AlphaFoldDB" id="A0A0L1J638"/>
<organism evidence="5 6">
    <name type="scientific">Aspergillus nomiae NRRL (strain ATCC 15546 / NRRL 13137 / CBS 260.88 / M93)</name>
    <dbReference type="NCBI Taxonomy" id="1509407"/>
    <lineage>
        <taxon>Eukaryota</taxon>
        <taxon>Fungi</taxon>
        <taxon>Dikarya</taxon>
        <taxon>Ascomycota</taxon>
        <taxon>Pezizomycotina</taxon>
        <taxon>Eurotiomycetes</taxon>
        <taxon>Eurotiomycetidae</taxon>
        <taxon>Eurotiales</taxon>
        <taxon>Aspergillaceae</taxon>
        <taxon>Aspergillus</taxon>
        <taxon>Aspergillus subgen. Circumdati</taxon>
    </lineage>
</organism>
<dbReference type="Pfam" id="PF01073">
    <property type="entry name" value="3Beta_HSD"/>
    <property type="match status" value="1"/>
</dbReference>
<dbReference type="SUPFAM" id="SSF51735">
    <property type="entry name" value="NAD(P)-binding Rossmann-fold domains"/>
    <property type="match status" value="1"/>
</dbReference>
<dbReference type="InterPro" id="IPR036291">
    <property type="entry name" value="NAD(P)-bd_dom_sf"/>
</dbReference>
<feature type="domain" description="3-beta hydroxysteroid dehydrogenase/isomerase" evidence="4">
    <location>
        <begin position="5"/>
        <end position="272"/>
    </location>
</feature>
<feature type="compositionally biased region" description="Basic residues" evidence="3">
    <location>
        <begin position="578"/>
        <end position="588"/>
    </location>
</feature>
<evidence type="ECO:0000259" key="4">
    <source>
        <dbReference type="Pfam" id="PF01073"/>
    </source>
</evidence>
<dbReference type="GO" id="GO:0006694">
    <property type="term" value="P:steroid biosynthetic process"/>
    <property type="evidence" value="ECO:0007669"/>
    <property type="project" value="InterPro"/>
</dbReference>
<feature type="region of interest" description="Disordered" evidence="3">
    <location>
        <begin position="570"/>
        <end position="598"/>
    </location>
</feature>
<dbReference type="GO" id="GO:0016616">
    <property type="term" value="F:oxidoreductase activity, acting on the CH-OH group of donors, NAD or NADP as acceptor"/>
    <property type="evidence" value="ECO:0007669"/>
    <property type="project" value="InterPro"/>
</dbReference>
<dbReference type="RefSeq" id="XP_015408063.1">
    <property type="nucleotide sequence ID" value="XM_015550053.1"/>
</dbReference>
<keyword evidence="6" id="KW-1185">Reference proteome</keyword>
<dbReference type="InterPro" id="IPR002225">
    <property type="entry name" value="3Beta_OHSteriod_DH/Estase"/>
</dbReference>
<gene>
    <name evidence="5" type="ORF">ANOM_004796</name>
</gene>
<dbReference type="Proteomes" id="UP000037505">
    <property type="component" value="Unassembled WGS sequence"/>
</dbReference>
<dbReference type="OrthoDB" id="5369511at2759"/>
<keyword evidence="2" id="KW-0560">Oxidoreductase</keyword>
<evidence type="ECO:0000256" key="1">
    <source>
        <dbReference type="ARBA" id="ARBA00009219"/>
    </source>
</evidence>
<proteinExistence type="inferred from homology"/>
<dbReference type="Gene3D" id="3.40.50.720">
    <property type="entry name" value="NAD(P)-binding Rossmann-like Domain"/>
    <property type="match status" value="1"/>
</dbReference>
<dbReference type="EMBL" id="JNOM01000091">
    <property type="protein sequence ID" value="KNG87140.1"/>
    <property type="molecule type" value="Genomic_DNA"/>
</dbReference>
<comment type="similarity">
    <text evidence="1">Belongs to the 3-beta-HSD family.</text>
</comment>
<name>A0A0L1J638_ASPN3</name>
<dbReference type="PANTHER" id="PTHR43245">
    <property type="entry name" value="BIFUNCTIONAL POLYMYXIN RESISTANCE PROTEIN ARNA"/>
    <property type="match status" value="1"/>
</dbReference>
<accession>A0A0L1J638</accession>
<evidence type="ECO:0000313" key="6">
    <source>
        <dbReference type="Proteomes" id="UP000037505"/>
    </source>
</evidence>
<reference evidence="5 6" key="1">
    <citation type="submission" date="2014-06" db="EMBL/GenBank/DDBJ databases">
        <title>The Genome of the Aflatoxigenic Filamentous Fungus Aspergillus nomius.</title>
        <authorList>
            <person name="Moore M.G."/>
            <person name="Shannon B.M."/>
            <person name="Brian M.M."/>
        </authorList>
    </citation>
    <scope>NUCLEOTIDE SEQUENCE [LARGE SCALE GENOMIC DNA]</scope>
    <source>
        <strain evidence="5 6">NRRL 13137</strain>
    </source>
</reference>
<dbReference type="PANTHER" id="PTHR43245:SF51">
    <property type="entry name" value="SHORT CHAIN DEHYDROGENASE_REDUCTASE FAMILY 42E, MEMBER 2"/>
    <property type="match status" value="1"/>
</dbReference>
<sequence length="774" mass="86125">MKKVLISGGTGFVGAAIARALAEKHPECAITIIDIKPPGPVHTVPDGIEYIKVDVTIQEEVSKAIEQARPDVIIHAAGIVPALSERFGRRLEGLVWKTNVGGTEHILQAAKQSGVKGFIYTSSCCVVTDQMDVPYHNIDEQWPIPSSSLIYGESKAAAEAMVLNESSDTMATCSLRPSVLCGPGDDRLVPAIHACISKGETPFIVGDGQNLWDVTYVTNVADAHVLAAENLMSSKTAASEVFFIQNNEPITFRDFCLAIWAHFGHTPPFEIHIPKALAYLVGLICEFLTWVFGTTTTLSRGSVRDACSVRYASGEKAKLILGYLPKVGIETGVRLSCEDYARRMGIESPMQQACTYDEDWPAAWATKPAARCMPNLCQEASGSQWGWQRFACSTVESQFRAAICWNLALLRSTDVVQSKYHYNVDACALRNPDIAAQNSAQAGICRRLPSSISMSYDPNVLSSLSGLIPQEMYPPKGSARKHLIEHTQSATARPPKQVSPEFEFPMPYSGLPVASHASGITVSPVGPLPRPILSREWEHPAHLPPESLRRDYNFVKPAENPEYLVERHGRRNSEKTKGTVRYHSQRRPSNRDEFDGPHQLLDVPSPRIIAAQGRDLPHLPTNLDVSEQDRILSAVNDRLSQCAFDFVAKYQFPIPLEPDKRQVRVPSDREWTEWVYLLKRLATKRRIPARVLYNGQIKQLVTVLENSLEMRHAAKHQSRPIKDDRNVLQLISAGTQVAKILKDASAMEYLDRLYVDTEKRIQDRRTRRVKFANP</sequence>
<dbReference type="InterPro" id="IPR050177">
    <property type="entry name" value="Lipid_A_modif_metabolic_enz"/>
</dbReference>
<evidence type="ECO:0000256" key="2">
    <source>
        <dbReference type="ARBA" id="ARBA00023002"/>
    </source>
</evidence>
<dbReference type="GeneID" id="26806600"/>
<evidence type="ECO:0000256" key="3">
    <source>
        <dbReference type="SAM" id="MobiDB-lite"/>
    </source>
</evidence>
<evidence type="ECO:0000313" key="5">
    <source>
        <dbReference type="EMBL" id="KNG87140.1"/>
    </source>
</evidence>
<dbReference type="STRING" id="1509407.A0A0L1J638"/>
<protein>
    <recommendedName>
        <fullName evidence="4">3-beta hydroxysteroid dehydrogenase/isomerase domain-containing protein</fullName>
    </recommendedName>
</protein>
<comment type="caution">
    <text evidence="5">The sequence shown here is derived from an EMBL/GenBank/DDBJ whole genome shotgun (WGS) entry which is preliminary data.</text>
</comment>